<dbReference type="CDD" id="cd03784">
    <property type="entry name" value="GT1_Gtf-like"/>
    <property type="match status" value="2"/>
</dbReference>
<protein>
    <recommendedName>
        <fullName evidence="5">UDP-glycosyltransferases domain-containing protein</fullName>
    </recommendedName>
</protein>
<evidence type="ECO:0000256" key="1">
    <source>
        <dbReference type="ARBA" id="ARBA00009995"/>
    </source>
</evidence>
<accession>A0ABC8Y2D3</accession>
<dbReference type="FunFam" id="3.40.50.2000:FF:000061">
    <property type="entry name" value="UDP-glycosyltransferase 83A1"/>
    <property type="match status" value="2"/>
</dbReference>
<keyword evidence="2" id="KW-0808">Transferase</keyword>
<reference evidence="4" key="1">
    <citation type="submission" date="2024-06" db="EMBL/GenBank/DDBJ databases">
        <authorList>
            <person name="Ryan C."/>
        </authorList>
    </citation>
    <scope>NUCLEOTIDE SEQUENCE [LARGE SCALE GENOMIC DNA]</scope>
</reference>
<comment type="similarity">
    <text evidence="1">Belongs to the UDP-glycosyltransferase family.</text>
</comment>
<dbReference type="SUPFAM" id="SSF53756">
    <property type="entry name" value="UDP-Glycosyltransferase/glycogen phosphorylase"/>
    <property type="match status" value="2"/>
</dbReference>
<dbReference type="PANTHER" id="PTHR11926:SF1412">
    <property type="entry name" value="UDP-GLYCOSYLTRANSFERASE 83A1-LIKE"/>
    <property type="match status" value="1"/>
</dbReference>
<dbReference type="PANTHER" id="PTHR11926">
    <property type="entry name" value="GLUCOSYL/GLUCURONOSYL TRANSFERASES"/>
    <property type="match status" value="1"/>
</dbReference>
<dbReference type="FunFam" id="3.40.50.2000:FF:000108">
    <property type="entry name" value="UDP-glycosyltransferase 83A1"/>
    <property type="match status" value="2"/>
</dbReference>
<keyword evidence="4" id="KW-1185">Reference proteome</keyword>
<organism evidence="3 4">
    <name type="scientific">Urochloa decumbens</name>
    <dbReference type="NCBI Taxonomy" id="240449"/>
    <lineage>
        <taxon>Eukaryota</taxon>
        <taxon>Viridiplantae</taxon>
        <taxon>Streptophyta</taxon>
        <taxon>Embryophyta</taxon>
        <taxon>Tracheophyta</taxon>
        <taxon>Spermatophyta</taxon>
        <taxon>Magnoliopsida</taxon>
        <taxon>Liliopsida</taxon>
        <taxon>Poales</taxon>
        <taxon>Poaceae</taxon>
        <taxon>PACMAD clade</taxon>
        <taxon>Panicoideae</taxon>
        <taxon>Panicodae</taxon>
        <taxon>Paniceae</taxon>
        <taxon>Melinidinae</taxon>
        <taxon>Urochloa</taxon>
    </lineage>
</organism>
<dbReference type="GO" id="GO:0016757">
    <property type="term" value="F:glycosyltransferase activity"/>
    <property type="evidence" value="ECO:0007669"/>
    <property type="project" value="UniProtKB-ARBA"/>
</dbReference>
<evidence type="ECO:0000256" key="2">
    <source>
        <dbReference type="ARBA" id="ARBA00022679"/>
    </source>
</evidence>
<dbReference type="PROSITE" id="PS00375">
    <property type="entry name" value="UDPGT"/>
    <property type="match status" value="1"/>
</dbReference>
<evidence type="ECO:0000313" key="3">
    <source>
        <dbReference type="EMBL" id="CAL4936058.1"/>
    </source>
</evidence>
<proteinExistence type="inferred from homology"/>
<gene>
    <name evidence="3" type="ORF">URODEC1_LOCUS29678</name>
</gene>
<reference evidence="3 4" key="2">
    <citation type="submission" date="2024-10" db="EMBL/GenBank/DDBJ databases">
        <authorList>
            <person name="Ryan C."/>
        </authorList>
    </citation>
    <scope>NUCLEOTIDE SEQUENCE [LARGE SCALE GENOMIC DNA]</scope>
</reference>
<evidence type="ECO:0000313" key="4">
    <source>
        <dbReference type="Proteomes" id="UP001497457"/>
    </source>
</evidence>
<dbReference type="InterPro" id="IPR002213">
    <property type="entry name" value="UDP_glucos_trans"/>
</dbReference>
<dbReference type="AlphaFoldDB" id="A0ABC8Y2D3"/>
<dbReference type="Proteomes" id="UP001497457">
    <property type="component" value="Chromosome 15b"/>
</dbReference>
<name>A0ABC8Y2D3_9POAL</name>
<dbReference type="Pfam" id="PF00201">
    <property type="entry name" value="UDPGT"/>
    <property type="match status" value="2"/>
</dbReference>
<dbReference type="InterPro" id="IPR035595">
    <property type="entry name" value="UDP_glycos_trans_CS"/>
</dbReference>
<evidence type="ECO:0008006" key="5">
    <source>
        <dbReference type="Google" id="ProtNLM"/>
    </source>
</evidence>
<sequence>MAAPHVLALPFPAQGHVIPLMQLSHRLVEHGIEVTFVNTEANHALVLGAMPADGGAGRASSLDGIHLVGVPDGLADGDDRKDLGKLVDAFSRHMPGYLEELVRRIEASRGAKISWLVADGGMGWAFEVARKLGIRAACFWPASLAFLASMLRIPQLIQDGVIDDKGWPKRQETFQFAPGMPSLHTSRLPWNNAGAPEDQPAIFQLVVRNNEAKDLAEVTVANSFRDAEPGAFKLYSDILPIAPLLADLQLEKPVGQFLPEDARCIGWLDARPDRSVVYVAFGSFTVFDPRQFEELALGLELTGRPFLWVVRPDFASGFSKAWLDEFQRRVGDSGLIVSWCPQQQVLAHRAVACFVTHCGWNSTMEGVRSGVPFVCWPYFTDQFQNESYICNVWRTGLAVAPGADGVVTKEELSGKVETGHVIPMMELSHCLVEHGVKVTFVNTELNHGLILGALATTDNKLAGIDMVSVPDGLGSGEDRKDLARLTDSFSKVMPVELEKLIGRINTDARGSETIISWLIADVNMAWAFTVAKRHGLRAAGFCPSSAAMFATRIKIPEMIRDGVLDERGWPRRRGAFQLAPAMPHIDTSEFSWNRAAGDAEGQPVIFQLIVRNNAATHLAETIVCNSVEELEPGAFKLFPGVLPVGPLCSSSGKPAGSFWAEDATCAAWLDAQPAGSVVYVAFGSLAGHDAAQLVELAEGLALTARPFLWAIRPGSAGQELLGRLRALAAPRGRVASWCPQRRVLAHPAVACFVTHCGWNSTMEAAASGVPLLCWPYFTDQFLNQSYICDVWRTGIKVPRPAGGGGGKTGIMGREVVREKVEELLGDEGTKARALALRDLARRAVGKEGSSRRNLERFVDLVRGSPS</sequence>
<dbReference type="Gene3D" id="3.40.50.2000">
    <property type="entry name" value="Glycogen Phosphorylase B"/>
    <property type="match status" value="4"/>
</dbReference>
<dbReference type="EMBL" id="OZ075125">
    <property type="protein sequence ID" value="CAL4936058.1"/>
    <property type="molecule type" value="Genomic_DNA"/>
</dbReference>